<organism evidence="10 11">
    <name type="scientific">Rhodotorula graminis (strain WP1)</name>
    <dbReference type="NCBI Taxonomy" id="578459"/>
    <lineage>
        <taxon>Eukaryota</taxon>
        <taxon>Fungi</taxon>
        <taxon>Dikarya</taxon>
        <taxon>Basidiomycota</taxon>
        <taxon>Pucciniomycotina</taxon>
        <taxon>Microbotryomycetes</taxon>
        <taxon>Sporidiobolales</taxon>
        <taxon>Sporidiobolaceae</taxon>
        <taxon>Rhodotorula</taxon>
    </lineage>
</organism>
<evidence type="ECO:0000256" key="4">
    <source>
        <dbReference type="ARBA" id="ARBA00022840"/>
    </source>
</evidence>
<dbReference type="GO" id="GO:0016887">
    <property type="term" value="F:ATP hydrolysis activity"/>
    <property type="evidence" value="ECO:0007669"/>
    <property type="project" value="InterPro"/>
</dbReference>
<evidence type="ECO:0000313" key="11">
    <source>
        <dbReference type="Proteomes" id="UP000053890"/>
    </source>
</evidence>
<name>A0A0P9F0Z9_RHOGW</name>
<dbReference type="GO" id="GO:0140359">
    <property type="term" value="F:ABC-type transporter activity"/>
    <property type="evidence" value="ECO:0007669"/>
    <property type="project" value="InterPro"/>
</dbReference>
<dbReference type="GO" id="GO:0016020">
    <property type="term" value="C:membrane"/>
    <property type="evidence" value="ECO:0007669"/>
    <property type="project" value="InterPro"/>
</dbReference>
<evidence type="ECO:0000256" key="8">
    <source>
        <dbReference type="SAM" id="Phobius"/>
    </source>
</evidence>
<feature type="domain" description="ABC transmembrane type-1" evidence="9">
    <location>
        <begin position="218"/>
        <end position="371"/>
    </location>
</feature>
<evidence type="ECO:0000256" key="6">
    <source>
        <dbReference type="ARBA" id="ARBA00023136"/>
    </source>
</evidence>
<dbReference type="InterPro" id="IPR036640">
    <property type="entry name" value="ABC1_TM_sf"/>
</dbReference>
<dbReference type="Gene3D" id="1.20.1560.10">
    <property type="entry name" value="ABC transporter type 1, transmembrane domain"/>
    <property type="match status" value="1"/>
</dbReference>
<keyword evidence="11" id="KW-1185">Reference proteome</keyword>
<dbReference type="SUPFAM" id="SSF90123">
    <property type="entry name" value="ABC transporter transmembrane region"/>
    <property type="match status" value="1"/>
</dbReference>
<keyword evidence="1" id="KW-0813">Transport</keyword>
<keyword evidence="3" id="KW-0547">Nucleotide-binding</keyword>
<feature type="transmembrane region" description="Helical" evidence="8">
    <location>
        <begin position="254"/>
        <end position="275"/>
    </location>
</feature>
<dbReference type="InterPro" id="IPR011527">
    <property type="entry name" value="ABC1_TM_dom"/>
</dbReference>
<dbReference type="PANTHER" id="PTHR24223:SF356">
    <property type="entry name" value="ATP-BINDING CASSETTE TRANSPORTER ABC4"/>
    <property type="match status" value="1"/>
</dbReference>
<keyword evidence="2 8" id="KW-0812">Transmembrane</keyword>
<feature type="non-terminal residue" evidence="10">
    <location>
        <position position="371"/>
    </location>
</feature>
<evidence type="ECO:0000313" key="10">
    <source>
        <dbReference type="EMBL" id="KPV73167.1"/>
    </source>
</evidence>
<evidence type="ECO:0000256" key="2">
    <source>
        <dbReference type="ARBA" id="ARBA00022692"/>
    </source>
</evidence>
<gene>
    <name evidence="10" type="ORF">RHOBADRAFT_6068</name>
</gene>
<dbReference type="EMBL" id="KQ474084">
    <property type="protein sequence ID" value="KPV73167.1"/>
    <property type="molecule type" value="Genomic_DNA"/>
</dbReference>
<dbReference type="Proteomes" id="UP000053890">
    <property type="component" value="Unassembled WGS sequence"/>
</dbReference>
<dbReference type="Gene3D" id="3.40.50.300">
    <property type="entry name" value="P-loop containing nucleotide triphosphate hydrolases"/>
    <property type="match status" value="1"/>
</dbReference>
<dbReference type="GO" id="GO:0005524">
    <property type="term" value="F:ATP binding"/>
    <property type="evidence" value="ECO:0007669"/>
    <property type="project" value="UniProtKB-KW"/>
</dbReference>
<dbReference type="GeneID" id="28978897"/>
<evidence type="ECO:0000256" key="1">
    <source>
        <dbReference type="ARBA" id="ARBA00022448"/>
    </source>
</evidence>
<feature type="compositionally biased region" description="Low complexity" evidence="7">
    <location>
        <begin position="148"/>
        <end position="164"/>
    </location>
</feature>
<feature type="non-terminal residue" evidence="10">
    <location>
        <position position="1"/>
    </location>
</feature>
<dbReference type="AlphaFoldDB" id="A0A0P9F0Z9"/>
<dbReference type="STRING" id="578459.A0A0P9F0Z9"/>
<evidence type="ECO:0000256" key="7">
    <source>
        <dbReference type="SAM" id="MobiDB-lite"/>
    </source>
</evidence>
<feature type="transmembrane region" description="Helical" evidence="8">
    <location>
        <begin position="337"/>
        <end position="365"/>
    </location>
</feature>
<dbReference type="Pfam" id="PF00664">
    <property type="entry name" value="ABC_membrane"/>
    <property type="match status" value="1"/>
</dbReference>
<dbReference type="RefSeq" id="XP_018269216.1">
    <property type="nucleotide sequence ID" value="XM_018418450.1"/>
</dbReference>
<feature type="compositionally biased region" description="Basic and acidic residues" evidence="7">
    <location>
        <begin position="169"/>
        <end position="189"/>
    </location>
</feature>
<dbReference type="OMA" id="WVLMHEK"/>
<evidence type="ECO:0000256" key="5">
    <source>
        <dbReference type="ARBA" id="ARBA00022989"/>
    </source>
</evidence>
<keyword evidence="4" id="KW-0067">ATP-binding</keyword>
<dbReference type="PANTHER" id="PTHR24223">
    <property type="entry name" value="ATP-BINDING CASSETTE SUB-FAMILY C"/>
    <property type="match status" value="1"/>
</dbReference>
<keyword evidence="5 8" id="KW-1133">Transmembrane helix</keyword>
<dbReference type="InterPro" id="IPR003439">
    <property type="entry name" value="ABC_transporter-like_ATP-bd"/>
</dbReference>
<evidence type="ECO:0000259" key="9">
    <source>
        <dbReference type="PROSITE" id="PS50929"/>
    </source>
</evidence>
<accession>A0A0P9F0Z9</accession>
<keyword evidence="6 8" id="KW-0472">Membrane</keyword>
<dbReference type="OrthoDB" id="6500128at2759"/>
<reference evidence="10 11" key="1">
    <citation type="journal article" date="2015" name="Front. Microbiol.">
        <title>Genome sequence of the plant growth promoting endophytic yeast Rhodotorula graminis WP1.</title>
        <authorList>
            <person name="Firrincieli A."/>
            <person name="Otillar R."/>
            <person name="Salamov A."/>
            <person name="Schmutz J."/>
            <person name="Khan Z."/>
            <person name="Redman R.S."/>
            <person name="Fleck N.D."/>
            <person name="Lindquist E."/>
            <person name="Grigoriev I.V."/>
            <person name="Doty S.L."/>
        </authorList>
    </citation>
    <scope>NUCLEOTIDE SEQUENCE [LARGE SCALE GENOMIC DNA]</scope>
    <source>
        <strain evidence="10 11">WP1</strain>
    </source>
</reference>
<dbReference type="Pfam" id="PF00005">
    <property type="entry name" value="ABC_tran"/>
    <property type="match status" value="1"/>
</dbReference>
<proteinExistence type="predicted"/>
<feature type="region of interest" description="Disordered" evidence="7">
    <location>
        <begin position="132"/>
        <end position="191"/>
    </location>
</feature>
<dbReference type="SUPFAM" id="SSF52540">
    <property type="entry name" value="P-loop containing nucleoside triphosphate hydrolases"/>
    <property type="match status" value="1"/>
</dbReference>
<dbReference type="InterPro" id="IPR027417">
    <property type="entry name" value="P-loop_NTPase"/>
</dbReference>
<dbReference type="InterPro" id="IPR050173">
    <property type="entry name" value="ABC_transporter_C-like"/>
</dbReference>
<protein>
    <recommendedName>
        <fullName evidence="9">ABC transmembrane type-1 domain-containing protein</fullName>
    </recommendedName>
</protein>
<sequence>SVRDNILFGEEYDEERYNETIFACSLEDDLEALPEGDETRVGEQGLSMSGGQKQRIALARAVYARSEIVLLDDVLSALDSNMVSHVVDNCLNGPLLEGRTVVLVTHFVKLCARRLTTCEQVIKLHEGRVTSVGPPSDALAPGGSGMARSPSNSSLRSNGSRRSGQQGDGKMHDAHVKHGSGAHEDRGDSSGEGTSISWAVYKKYAAAMGGLKFWLPYAVINVVAHVFMIGQGYFIGRWVNASDANSHAPRYFGLYAGIQLVASVALTVQYLYLIVGGIRASRLLHARLATRIFAAPFRWWDRTPSSNAINRFSKDTEVLDTESIENLQPVLDYAPQVLFVAIVISVALPVFLVPAAGIAVIFFFLGRLYIR</sequence>
<feature type="transmembrane region" description="Helical" evidence="8">
    <location>
        <begin position="213"/>
        <end position="234"/>
    </location>
</feature>
<evidence type="ECO:0000256" key="3">
    <source>
        <dbReference type="ARBA" id="ARBA00022741"/>
    </source>
</evidence>
<dbReference type="PROSITE" id="PS50929">
    <property type="entry name" value="ABC_TM1F"/>
    <property type="match status" value="1"/>
</dbReference>